<dbReference type="Gene3D" id="3.40.50.2300">
    <property type="match status" value="1"/>
</dbReference>
<reference evidence="9" key="1">
    <citation type="journal article" date="2019" name="Int. J. Syst. Evol. Microbiol.">
        <title>The Global Catalogue of Microorganisms (GCM) 10K type strain sequencing project: providing services to taxonomists for standard genome sequencing and annotation.</title>
        <authorList>
            <consortium name="The Broad Institute Genomics Platform"/>
            <consortium name="The Broad Institute Genome Sequencing Center for Infectious Disease"/>
            <person name="Wu L."/>
            <person name="Ma J."/>
        </authorList>
    </citation>
    <scope>NUCLEOTIDE SEQUENCE [LARGE SCALE GENOMIC DNA]</scope>
    <source>
        <strain evidence="9">JCM 17024</strain>
    </source>
</reference>
<keyword evidence="2" id="KW-0805">Transcription regulation</keyword>
<gene>
    <name evidence="8" type="primary">absA2</name>
    <name evidence="8" type="ORF">GCM10022383_11490</name>
</gene>
<keyword evidence="1 5" id="KW-0597">Phosphoprotein</keyword>
<dbReference type="SUPFAM" id="SSF52172">
    <property type="entry name" value="CheY-like"/>
    <property type="match status" value="1"/>
</dbReference>
<keyword evidence="3" id="KW-0238">DNA-binding</keyword>
<dbReference type="PRINTS" id="PR00038">
    <property type="entry name" value="HTHLUXR"/>
</dbReference>
<evidence type="ECO:0000259" key="6">
    <source>
        <dbReference type="PROSITE" id="PS50043"/>
    </source>
</evidence>
<dbReference type="InterPro" id="IPR011006">
    <property type="entry name" value="CheY-like_superfamily"/>
</dbReference>
<dbReference type="SUPFAM" id="SSF46894">
    <property type="entry name" value="C-terminal effector domain of the bipartite response regulators"/>
    <property type="match status" value="1"/>
</dbReference>
<dbReference type="CDD" id="cd17535">
    <property type="entry name" value="REC_NarL-like"/>
    <property type="match status" value="1"/>
</dbReference>
<dbReference type="SMART" id="SM00421">
    <property type="entry name" value="HTH_LUXR"/>
    <property type="match status" value="1"/>
</dbReference>
<name>A0ABP7N1Q7_9MICO</name>
<dbReference type="EMBL" id="BAABCP010000001">
    <property type="protein sequence ID" value="GAA3934778.1"/>
    <property type="molecule type" value="Genomic_DNA"/>
</dbReference>
<dbReference type="InterPro" id="IPR016032">
    <property type="entry name" value="Sig_transdc_resp-reg_C-effctor"/>
</dbReference>
<dbReference type="PROSITE" id="PS50110">
    <property type="entry name" value="RESPONSE_REGULATORY"/>
    <property type="match status" value="1"/>
</dbReference>
<proteinExistence type="predicted"/>
<dbReference type="InterPro" id="IPR000792">
    <property type="entry name" value="Tscrpt_reg_LuxR_C"/>
</dbReference>
<sequence length="226" mass="24134">MTPAPNVNDGSHAIRVALIDDEPLIRAGLRTILENDPRIRVVLEHGDGLGIVPAVRKAQCDVVLMDVRMPGRSGLDAIADLRAAGVPARLVVLTTFADTEYLRRAVEVSVDGYVTKASAPEDLVNAVHTVQAGGAALSPVVARWLLENAAGPMTRQADAHELVSRLTPRQHEVLLGIARGEDNARIASSLYLSEATVKGYVSEVLQRLGVERRVQAAVLAHQAGLL</sequence>
<feature type="modified residue" description="4-aspartylphosphate" evidence="5">
    <location>
        <position position="66"/>
    </location>
</feature>
<dbReference type="Pfam" id="PF00196">
    <property type="entry name" value="GerE"/>
    <property type="match status" value="1"/>
</dbReference>
<dbReference type="InterPro" id="IPR001789">
    <property type="entry name" value="Sig_transdc_resp-reg_receiver"/>
</dbReference>
<evidence type="ECO:0000313" key="9">
    <source>
        <dbReference type="Proteomes" id="UP001501591"/>
    </source>
</evidence>
<protein>
    <submittedName>
        <fullName evidence="8">Two component system response regulator</fullName>
    </submittedName>
</protein>
<dbReference type="PANTHER" id="PTHR43214">
    <property type="entry name" value="TWO-COMPONENT RESPONSE REGULATOR"/>
    <property type="match status" value="1"/>
</dbReference>
<accession>A0ABP7N1Q7</accession>
<evidence type="ECO:0000256" key="2">
    <source>
        <dbReference type="ARBA" id="ARBA00023015"/>
    </source>
</evidence>
<feature type="domain" description="Response regulatory" evidence="7">
    <location>
        <begin position="15"/>
        <end position="131"/>
    </location>
</feature>
<dbReference type="InterPro" id="IPR039420">
    <property type="entry name" value="WalR-like"/>
</dbReference>
<keyword evidence="9" id="KW-1185">Reference proteome</keyword>
<keyword evidence="4" id="KW-0804">Transcription</keyword>
<dbReference type="PANTHER" id="PTHR43214:SF24">
    <property type="entry name" value="TRANSCRIPTIONAL REGULATORY PROTEIN NARL-RELATED"/>
    <property type="match status" value="1"/>
</dbReference>
<evidence type="ECO:0000256" key="3">
    <source>
        <dbReference type="ARBA" id="ARBA00023125"/>
    </source>
</evidence>
<dbReference type="Proteomes" id="UP001501591">
    <property type="component" value="Unassembled WGS sequence"/>
</dbReference>
<evidence type="ECO:0000256" key="4">
    <source>
        <dbReference type="ARBA" id="ARBA00023163"/>
    </source>
</evidence>
<comment type="caution">
    <text evidence="8">The sequence shown here is derived from an EMBL/GenBank/DDBJ whole genome shotgun (WGS) entry which is preliminary data.</text>
</comment>
<dbReference type="SMART" id="SM00448">
    <property type="entry name" value="REC"/>
    <property type="match status" value="1"/>
</dbReference>
<dbReference type="RefSeq" id="WP_344818573.1">
    <property type="nucleotide sequence ID" value="NZ_BAABCP010000001.1"/>
</dbReference>
<organism evidence="8 9">
    <name type="scientific">Microbacterium soli</name>
    <dbReference type="NCBI Taxonomy" id="446075"/>
    <lineage>
        <taxon>Bacteria</taxon>
        <taxon>Bacillati</taxon>
        <taxon>Actinomycetota</taxon>
        <taxon>Actinomycetes</taxon>
        <taxon>Micrococcales</taxon>
        <taxon>Microbacteriaceae</taxon>
        <taxon>Microbacterium</taxon>
    </lineage>
</organism>
<evidence type="ECO:0000256" key="5">
    <source>
        <dbReference type="PROSITE-ProRule" id="PRU00169"/>
    </source>
</evidence>
<dbReference type="InterPro" id="IPR058245">
    <property type="entry name" value="NreC/VraR/RcsB-like_REC"/>
</dbReference>
<evidence type="ECO:0000313" key="8">
    <source>
        <dbReference type="EMBL" id="GAA3934778.1"/>
    </source>
</evidence>
<feature type="domain" description="HTH luxR-type" evidence="6">
    <location>
        <begin position="159"/>
        <end position="224"/>
    </location>
</feature>
<dbReference type="PROSITE" id="PS50043">
    <property type="entry name" value="HTH_LUXR_2"/>
    <property type="match status" value="1"/>
</dbReference>
<evidence type="ECO:0000259" key="7">
    <source>
        <dbReference type="PROSITE" id="PS50110"/>
    </source>
</evidence>
<dbReference type="Pfam" id="PF00072">
    <property type="entry name" value="Response_reg"/>
    <property type="match status" value="1"/>
</dbReference>
<evidence type="ECO:0000256" key="1">
    <source>
        <dbReference type="ARBA" id="ARBA00022553"/>
    </source>
</evidence>
<dbReference type="CDD" id="cd06170">
    <property type="entry name" value="LuxR_C_like"/>
    <property type="match status" value="1"/>
</dbReference>